<protein>
    <submittedName>
        <fullName evidence="1">Uncharacterized protein</fullName>
    </submittedName>
</protein>
<dbReference type="EnsemblMetazoa" id="Aqu2.1.09792_001">
    <property type="protein sequence ID" value="Aqu2.1.09792_001"/>
    <property type="gene ID" value="Aqu2.1.09792"/>
</dbReference>
<dbReference type="InParanoid" id="A0A1X7T6C7"/>
<proteinExistence type="predicted"/>
<reference evidence="1" key="1">
    <citation type="submission" date="2017-05" db="UniProtKB">
        <authorList>
            <consortium name="EnsemblMetazoa"/>
        </authorList>
    </citation>
    <scope>IDENTIFICATION</scope>
</reference>
<organism evidence="1">
    <name type="scientific">Amphimedon queenslandica</name>
    <name type="common">Sponge</name>
    <dbReference type="NCBI Taxonomy" id="400682"/>
    <lineage>
        <taxon>Eukaryota</taxon>
        <taxon>Metazoa</taxon>
        <taxon>Porifera</taxon>
        <taxon>Demospongiae</taxon>
        <taxon>Heteroscleromorpha</taxon>
        <taxon>Haplosclerida</taxon>
        <taxon>Niphatidae</taxon>
        <taxon>Amphimedon</taxon>
    </lineage>
</organism>
<accession>A0A1X7T6C7</accession>
<sequence length="123" mass="13909">MVVVSEGDKLLIEARGVEEYKCNELLNEVRSVEVDFNTIVDDGIELLEELKGIEIMVVVSEGDKLLIEARGVMVDTTVGIRIDELLDVRRGTEVEFNIRVDELFNVADDEVIEELKELKDTEV</sequence>
<evidence type="ECO:0000313" key="1">
    <source>
        <dbReference type="EnsemblMetazoa" id="Aqu2.1.09792_001"/>
    </source>
</evidence>
<name>A0A1X7T6C7_AMPQE</name>
<dbReference type="AlphaFoldDB" id="A0A1X7T6C7"/>